<sequence length="431" mass="51139">MEKRIKQSNSIQHRKNVLYIMKRDFRIQDNHSVILGYEMSEHNKSEFYILINPNEYNKNLNTRQKVFMRQGINEILNECENLNIHVIFNMLFNEVVYKYQIDCIITEESPLREAKLFHSILNDFCIDNRIALYFCDSHNIVPSVCLNKYIKSAKVVKENLYKYWPIYLSEFPVLKRHRYNKLVNNIPFTYTDINDVSDIDVCGGYTNGMKEVNKFIEEKFHNFKKLRNQADFNNVSNLQPWILSGQIGSQSLALYICKKYPIDDENTQDFLNEIFIWKETAEHFCRNECNYDNLKGASTWAVETLDAHKNDKRSEICTEKNLEKLKTKNIEWNAGMNELKSTGRMHLYVFIYWCKHLLFMTKTPEEALKLSFSLYGKYSLEANYPYSILWIMYSICGVMDQGFGERNVIGKIRYIKSIKAPKYISMWSIQK</sequence>
<dbReference type="InterPro" id="IPR052219">
    <property type="entry name" value="Photolyase_Class-2"/>
</dbReference>
<evidence type="ECO:0000313" key="2">
    <source>
        <dbReference type="EMBL" id="EJW05244.1"/>
    </source>
</evidence>
<dbReference type="STRING" id="1003232.J9DCQ2"/>
<dbReference type="Gene3D" id="1.10.579.10">
    <property type="entry name" value="DNA Cyclobutane Dipyrimidine Photolyase, subunit A, domain 3"/>
    <property type="match status" value="1"/>
</dbReference>
<dbReference type="SUPFAM" id="SSF52425">
    <property type="entry name" value="Cryptochrome/photolyase, N-terminal domain"/>
    <property type="match status" value="1"/>
</dbReference>
<dbReference type="PROSITE" id="PS51645">
    <property type="entry name" value="PHR_CRY_ALPHA_BETA"/>
    <property type="match status" value="1"/>
</dbReference>
<name>J9DCQ2_EDHAE</name>
<keyword evidence="3" id="KW-1185">Reference proteome</keyword>
<proteinExistence type="predicted"/>
<dbReference type="EMBL" id="AFBI03000008">
    <property type="protein sequence ID" value="EJW05244.1"/>
    <property type="molecule type" value="Genomic_DNA"/>
</dbReference>
<dbReference type="PANTHER" id="PTHR10211:SF0">
    <property type="entry name" value="DEOXYRIBODIPYRIMIDINE PHOTO-LYASE"/>
    <property type="match status" value="1"/>
</dbReference>
<dbReference type="PANTHER" id="PTHR10211">
    <property type="entry name" value="DEOXYRIBODIPYRIMIDINE PHOTOLYASE"/>
    <property type="match status" value="1"/>
</dbReference>
<feature type="domain" description="Photolyase/cryptochrome alpha/beta" evidence="1">
    <location>
        <begin position="15"/>
        <end position="143"/>
    </location>
</feature>
<comment type="caution">
    <text evidence="2">The sequence shown here is derived from an EMBL/GenBank/DDBJ whole genome shotgun (WGS) entry which is preliminary data.</text>
</comment>
<dbReference type="InterPro" id="IPR006050">
    <property type="entry name" value="DNA_photolyase_N"/>
</dbReference>
<dbReference type="InterPro" id="IPR014729">
    <property type="entry name" value="Rossmann-like_a/b/a_fold"/>
</dbReference>
<dbReference type="Gene3D" id="3.40.50.620">
    <property type="entry name" value="HUPs"/>
    <property type="match status" value="1"/>
</dbReference>
<gene>
    <name evidence="2" type="ORF">EDEG_00709</name>
</gene>
<reference evidence="3" key="2">
    <citation type="submission" date="2015-07" db="EMBL/GenBank/DDBJ databases">
        <title>Contrasting host-pathogen interactions and genome evolution in two generalist and specialist microsporidian pathogens of mosquitoes.</title>
        <authorList>
            <consortium name="The Broad Institute Genomics Platform"/>
            <consortium name="The Broad Institute Genome Sequencing Center for Infectious Disease"/>
            <person name="Cuomo C.A."/>
            <person name="Sanscrainte N.D."/>
            <person name="Goldberg J.M."/>
            <person name="Heiman D."/>
            <person name="Young S."/>
            <person name="Zeng Q."/>
            <person name="Becnel J.J."/>
            <person name="Birren B.W."/>
        </authorList>
    </citation>
    <scope>NUCLEOTIDE SEQUENCE [LARGE SCALE GENOMIC DNA]</scope>
    <source>
        <strain evidence="3">USNM 41457</strain>
    </source>
</reference>
<accession>J9DCQ2</accession>
<reference evidence="2 3" key="1">
    <citation type="submission" date="2011-08" db="EMBL/GenBank/DDBJ databases">
        <authorList>
            <person name="Liu Z.J."/>
            <person name="Shi F.L."/>
            <person name="Lu J.Q."/>
            <person name="Li M."/>
            <person name="Wang Z.L."/>
        </authorList>
    </citation>
    <scope>NUCLEOTIDE SEQUENCE [LARGE SCALE GENOMIC DNA]</scope>
    <source>
        <strain evidence="2 3">USNM 41457</strain>
    </source>
</reference>
<evidence type="ECO:0000259" key="1">
    <source>
        <dbReference type="PROSITE" id="PS51645"/>
    </source>
</evidence>
<dbReference type="InParanoid" id="J9DCQ2"/>
<dbReference type="InterPro" id="IPR036155">
    <property type="entry name" value="Crypto/Photolyase_N_sf"/>
</dbReference>
<dbReference type="HOGENOM" id="CLU_026342_2_1_1"/>
<dbReference type="AlphaFoldDB" id="J9DCQ2"/>
<dbReference type="Gene3D" id="1.25.40.80">
    <property type="match status" value="1"/>
</dbReference>
<dbReference type="OrthoDB" id="496749at2759"/>
<dbReference type="SUPFAM" id="SSF48173">
    <property type="entry name" value="Cryptochrome/photolyase FAD-binding domain"/>
    <property type="match status" value="1"/>
</dbReference>
<dbReference type="GO" id="GO:0000719">
    <property type="term" value="P:photoreactive repair"/>
    <property type="evidence" value="ECO:0007669"/>
    <property type="project" value="TreeGrafter"/>
</dbReference>
<dbReference type="VEuPathDB" id="MicrosporidiaDB:EDEG_00709"/>
<dbReference type="GO" id="GO:0003904">
    <property type="term" value="F:deoxyribodipyrimidine photo-lyase activity"/>
    <property type="evidence" value="ECO:0007669"/>
    <property type="project" value="TreeGrafter"/>
</dbReference>
<protein>
    <submittedName>
        <fullName evidence="2">Deoxyribodipyrimidine photolyase</fullName>
    </submittedName>
</protein>
<keyword evidence="2" id="KW-0456">Lyase</keyword>
<dbReference type="InterPro" id="IPR036134">
    <property type="entry name" value="Crypto/Photolyase_FAD-like_sf"/>
</dbReference>
<evidence type="ECO:0000313" key="3">
    <source>
        <dbReference type="Proteomes" id="UP000003163"/>
    </source>
</evidence>
<dbReference type="Proteomes" id="UP000003163">
    <property type="component" value="Unassembled WGS sequence"/>
</dbReference>
<organism evidence="2 3">
    <name type="scientific">Edhazardia aedis (strain USNM 41457)</name>
    <name type="common">Microsporidian parasite</name>
    <dbReference type="NCBI Taxonomy" id="1003232"/>
    <lineage>
        <taxon>Eukaryota</taxon>
        <taxon>Fungi</taxon>
        <taxon>Fungi incertae sedis</taxon>
        <taxon>Microsporidia</taxon>
        <taxon>Edhazardia</taxon>
    </lineage>
</organism>